<sequence length="74" mass="7679">MAATVNMVKAVLLLLLVIQISSVLAAAARPFVGDDGRWLENGVGMVTQMLGGVKQSGEGFLPPIAVNLNEEISG</sequence>
<dbReference type="EMBL" id="KD225432">
    <property type="protein sequence ID" value="EMS51020.1"/>
    <property type="molecule type" value="Genomic_DNA"/>
</dbReference>
<reference evidence="1" key="1">
    <citation type="journal article" date="2013" name="Nature">
        <title>Draft genome of the wheat A-genome progenitor Triticum urartu.</title>
        <authorList>
            <person name="Ling H.Q."/>
            <person name="Zhao S."/>
            <person name="Liu D."/>
            <person name="Wang J."/>
            <person name="Sun H."/>
            <person name="Zhang C."/>
            <person name="Fan H."/>
            <person name="Li D."/>
            <person name="Dong L."/>
            <person name="Tao Y."/>
            <person name="Gao C."/>
            <person name="Wu H."/>
            <person name="Li Y."/>
            <person name="Cui Y."/>
            <person name="Guo X."/>
            <person name="Zheng S."/>
            <person name="Wang B."/>
            <person name="Yu K."/>
            <person name="Liang Q."/>
            <person name="Yang W."/>
            <person name="Lou X."/>
            <person name="Chen J."/>
            <person name="Feng M."/>
            <person name="Jian J."/>
            <person name="Zhang X."/>
            <person name="Luo G."/>
            <person name="Jiang Y."/>
            <person name="Liu J."/>
            <person name="Wang Z."/>
            <person name="Sha Y."/>
            <person name="Zhang B."/>
            <person name="Wu H."/>
            <person name="Tang D."/>
            <person name="Shen Q."/>
            <person name="Xue P."/>
            <person name="Zou S."/>
            <person name="Wang X."/>
            <person name="Liu X."/>
            <person name="Wang F."/>
            <person name="Yang Y."/>
            <person name="An X."/>
            <person name="Dong Z."/>
            <person name="Zhang K."/>
            <person name="Zhang X."/>
            <person name="Luo M.C."/>
            <person name="Dvorak J."/>
            <person name="Tong Y."/>
            <person name="Wang J."/>
            <person name="Yang H."/>
            <person name="Li Z."/>
            <person name="Wang D."/>
            <person name="Zhang A."/>
            <person name="Wang J."/>
        </authorList>
    </citation>
    <scope>NUCLEOTIDE SEQUENCE</scope>
</reference>
<protein>
    <submittedName>
        <fullName evidence="1">Uncharacterized protein</fullName>
    </submittedName>
</protein>
<dbReference type="AlphaFoldDB" id="M7ZF61"/>
<name>M7ZF61_TRIUA</name>
<evidence type="ECO:0000313" key="1">
    <source>
        <dbReference type="EMBL" id="EMS51020.1"/>
    </source>
</evidence>
<proteinExistence type="predicted"/>
<accession>M7ZF61</accession>
<gene>
    <name evidence="1" type="ORF">TRIUR3_21053</name>
</gene>
<organism evidence="1">
    <name type="scientific">Triticum urartu</name>
    <name type="common">Red wild einkorn</name>
    <name type="synonym">Crithodium urartu</name>
    <dbReference type="NCBI Taxonomy" id="4572"/>
    <lineage>
        <taxon>Eukaryota</taxon>
        <taxon>Viridiplantae</taxon>
        <taxon>Streptophyta</taxon>
        <taxon>Embryophyta</taxon>
        <taxon>Tracheophyta</taxon>
        <taxon>Spermatophyta</taxon>
        <taxon>Magnoliopsida</taxon>
        <taxon>Liliopsida</taxon>
        <taxon>Poales</taxon>
        <taxon>Poaceae</taxon>
        <taxon>BOP clade</taxon>
        <taxon>Pooideae</taxon>
        <taxon>Triticodae</taxon>
        <taxon>Triticeae</taxon>
        <taxon>Triticinae</taxon>
        <taxon>Triticum</taxon>
    </lineage>
</organism>